<dbReference type="InterPro" id="IPR046335">
    <property type="entry name" value="LacI/GalR-like_sensor"/>
</dbReference>
<dbReference type="PROSITE" id="PS50932">
    <property type="entry name" value="HTH_LACI_2"/>
    <property type="match status" value="1"/>
</dbReference>
<evidence type="ECO:0000313" key="5">
    <source>
        <dbReference type="EMBL" id="SDG73179.1"/>
    </source>
</evidence>
<dbReference type="InterPro" id="IPR000843">
    <property type="entry name" value="HTH_LacI"/>
</dbReference>
<dbReference type="OrthoDB" id="5681588at2"/>
<dbReference type="SUPFAM" id="SSF47413">
    <property type="entry name" value="lambda repressor-like DNA-binding domains"/>
    <property type="match status" value="1"/>
</dbReference>
<reference evidence="5 6" key="1">
    <citation type="submission" date="2016-10" db="EMBL/GenBank/DDBJ databases">
        <authorList>
            <person name="de Groot N.N."/>
        </authorList>
    </citation>
    <scope>NUCLEOTIDE SEQUENCE [LARGE SCALE GENOMIC DNA]</scope>
    <source>
        <strain evidence="5 6">CGMCC 1.10228</strain>
    </source>
</reference>
<dbReference type="PANTHER" id="PTHR30146:SF145">
    <property type="entry name" value="RIBOSE OPERON REPRESSOR"/>
    <property type="match status" value="1"/>
</dbReference>
<dbReference type="GO" id="GO:0000976">
    <property type="term" value="F:transcription cis-regulatory region binding"/>
    <property type="evidence" value="ECO:0007669"/>
    <property type="project" value="TreeGrafter"/>
</dbReference>
<dbReference type="EMBL" id="FNDD01000002">
    <property type="protein sequence ID" value="SDG73179.1"/>
    <property type="molecule type" value="Genomic_DNA"/>
</dbReference>
<keyword evidence="6" id="KW-1185">Reference proteome</keyword>
<dbReference type="AlphaFoldDB" id="A0A1G7WMS3"/>
<organism evidence="5 6">
    <name type="scientific">Vibrio xiamenensis</name>
    <dbReference type="NCBI Taxonomy" id="861298"/>
    <lineage>
        <taxon>Bacteria</taxon>
        <taxon>Pseudomonadati</taxon>
        <taxon>Pseudomonadota</taxon>
        <taxon>Gammaproteobacteria</taxon>
        <taxon>Vibrionales</taxon>
        <taxon>Vibrionaceae</taxon>
        <taxon>Vibrio</taxon>
    </lineage>
</organism>
<dbReference type="InterPro" id="IPR010982">
    <property type="entry name" value="Lambda_DNA-bd_dom_sf"/>
</dbReference>
<dbReference type="PANTHER" id="PTHR30146">
    <property type="entry name" value="LACI-RELATED TRANSCRIPTIONAL REPRESSOR"/>
    <property type="match status" value="1"/>
</dbReference>
<sequence length="331" mass="36682">MRKKKVTMLDIATAVGVSQPTVSIILNGSDSVKISQETQDKVISKAKELGYKLRTNVYHAKSHRRIALLVNSMNMHDPFINAISSAKVRAWELDTLLVVYDYEDNDELKASMLDSILNGNFDALIYALNTPAQVDDALPTSLPVLLLNCTNPAYQQQIPSVVTSDFLGGYRAAQHLIDRGYSDIAMITGESWSDSSIQRLKGFRQAMTNADLPLREEWIKPGNWSVKQSYLETESLLESHPRPDAIFCASDLMALGAYQAISHRHLCIPDDIAIIGYDNQLLASQLTPSLSSVDLPYDEMGRVAVETLLSPTPPDILMMKIEGDLVPREST</sequence>
<dbReference type="STRING" id="861298.SAMN04488136_10252"/>
<evidence type="ECO:0000256" key="3">
    <source>
        <dbReference type="ARBA" id="ARBA00023163"/>
    </source>
</evidence>
<dbReference type="SMART" id="SM00354">
    <property type="entry name" value="HTH_LACI"/>
    <property type="match status" value="1"/>
</dbReference>
<dbReference type="PROSITE" id="PS00356">
    <property type="entry name" value="HTH_LACI_1"/>
    <property type="match status" value="1"/>
</dbReference>
<dbReference type="GO" id="GO:0003700">
    <property type="term" value="F:DNA-binding transcription factor activity"/>
    <property type="evidence" value="ECO:0007669"/>
    <property type="project" value="TreeGrafter"/>
</dbReference>
<evidence type="ECO:0000256" key="1">
    <source>
        <dbReference type="ARBA" id="ARBA00023015"/>
    </source>
</evidence>
<dbReference type="SUPFAM" id="SSF53822">
    <property type="entry name" value="Periplasmic binding protein-like I"/>
    <property type="match status" value="1"/>
</dbReference>
<keyword evidence="1" id="KW-0805">Transcription regulation</keyword>
<dbReference type="Pfam" id="PF00356">
    <property type="entry name" value="LacI"/>
    <property type="match status" value="1"/>
</dbReference>
<keyword evidence="3" id="KW-0804">Transcription</keyword>
<dbReference type="InterPro" id="IPR028082">
    <property type="entry name" value="Peripla_BP_I"/>
</dbReference>
<feature type="domain" description="HTH lacI-type" evidence="4">
    <location>
        <begin position="6"/>
        <end position="65"/>
    </location>
</feature>
<dbReference type="Gene3D" id="3.40.50.2300">
    <property type="match status" value="2"/>
</dbReference>
<keyword evidence="2" id="KW-0238">DNA-binding</keyword>
<dbReference type="Proteomes" id="UP000198854">
    <property type="component" value="Unassembled WGS sequence"/>
</dbReference>
<dbReference type="Gene3D" id="1.10.260.40">
    <property type="entry name" value="lambda repressor-like DNA-binding domains"/>
    <property type="match status" value="1"/>
</dbReference>
<evidence type="ECO:0000313" key="6">
    <source>
        <dbReference type="Proteomes" id="UP000198854"/>
    </source>
</evidence>
<proteinExistence type="predicted"/>
<accession>A0A1G7WMS3</accession>
<evidence type="ECO:0000256" key="2">
    <source>
        <dbReference type="ARBA" id="ARBA00023125"/>
    </source>
</evidence>
<gene>
    <name evidence="5" type="ORF">SAMN04488136_10252</name>
</gene>
<evidence type="ECO:0000259" key="4">
    <source>
        <dbReference type="PROSITE" id="PS50932"/>
    </source>
</evidence>
<protein>
    <submittedName>
        <fullName evidence="5">Transcriptional regulator, LacI family</fullName>
    </submittedName>
</protein>
<dbReference type="RefSeq" id="WP_093268906.1">
    <property type="nucleotide sequence ID" value="NZ_FNDD01000002.1"/>
</dbReference>
<dbReference type="Pfam" id="PF13377">
    <property type="entry name" value="Peripla_BP_3"/>
    <property type="match status" value="1"/>
</dbReference>
<dbReference type="CDD" id="cd06288">
    <property type="entry name" value="PBP1_sucrose_transcription_regulator"/>
    <property type="match status" value="1"/>
</dbReference>
<name>A0A1G7WMS3_9VIBR</name>
<dbReference type="CDD" id="cd01392">
    <property type="entry name" value="HTH_LacI"/>
    <property type="match status" value="1"/>
</dbReference>